<dbReference type="PANTHER" id="PTHR12521">
    <property type="entry name" value="PROTEIN C6ORF130"/>
    <property type="match status" value="1"/>
</dbReference>
<proteinExistence type="predicted"/>
<keyword evidence="2" id="KW-1185">Reference proteome</keyword>
<reference evidence="1 2" key="1">
    <citation type="submission" date="2016-10" db="EMBL/GenBank/DDBJ databases">
        <authorList>
            <person name="de Groot N.N."/>
        </authorList>
    </citation>
    <scope>NUCLEOTIDE SEQUENCE [LARGE SCALE GENOMIC DNA]</scope>
    <source>
        <strain evidence="1 2">CPCC 201354</strain>
    </source>
</reference>
<dbReference type="EMBL" id="FNCN01000009">
    <property type="protein sequence ID" value="SDG88521.1"/>
    <property type="molecule type" value="Genomic_DNA"/>
</dbReference>
<dbReference type="STRING" id="504805.SAMN05421505_1099"/>
<accession>A0A1G7XWK1</accession>
<evidence type="ECO:0000313" key="2">
    <source>
        <dbReference type="Proteomes" id="UP000198923"/>
    </source>
</evidence>
<organism evidence="1 2">
    <name type="scientific">Sinosporangium album</name>
    <dbReference type="NCBI Taxonomy" id="504805"/>
    <lineage>
        <taxon>Bacteria</taxon>
        <taxon>Bacillati</taxon>
        <taxon>Actinomycetota</taxon>
        <taxon>Actinomycetes</taxon>
        <taxon>Streptosporangiales</taxon>
        <taxon>Streptosporangiaceae</taxon>
        <taxon>Sinosporangium</taxon>
    </lineage>
</organism>
<gene>
    <name evidence="1" type="ORF">SAMN05421505_1099</name>
</gene>
<dbReference type="AlphaFoldDB" id="A0A1G7XWK1"/>
<name>A0A1G7XWK1_9ACTN</name>
<dbReference type="PANTHER" id="PTHR12521:SF0">
    <property type="entry name" value="ADP-RIBOSE GLYCOHYDROLASE OARD1"/>
    <property type="match status" value="1"/>
</dbReference>
<dbReference type="InterPro" id="IPR050892">
    <property type="entry name" value="ADP-ribose_metab_enzymes"/>
</dbReference>
<protein>
    <recommendedName>
        <fullName evidence="3">Appr-1-p processing protein</fullName>
    </recommendedName>
</protein>
<dbReference type="Proteomes" id="UP000198923">
    <property type="component" value="Unassembled WGS sequence"/>
</dbReference>
<evidence type="ECO:0008006" key="3">
    <source>
        <dbReference type="Google" id="ProtNLM"/>
    </source>
</evidence>
<dbReference type="GO" id="GO:0140291">
    <property type="term" value="P:peptidyl-glutamate ADP-deribosylation"/>
    <property type="evidence" value="ECO:0007669"/>
    <property type="project" value="TreeGrafter"/>
</dbReference>
<sequence>MTRGRAALLELMHRYMGIAKAENFVILDGVSLLEIQKLTYLLQAWGENLQLRFMRGRYGPYAENLNHVLQRMEGHYLRGYGDRSEHVLKLRPIQLMPNAAATAQIWVDKNAPGLREGFTAIEELLLGFSSPYGVELLSTVHWVAIESGLESMPTVADVIQGVQDWSNRKQELFTPNHIQRAYDQLAKHGWLKS</sequence>
<evidence type="ECO:0000313" key="1">
    <source>
        <dbReference type="EMBL" id="SDG88521.1"/>
    </source>
</evidence>